<proteinExistence type="evidence at transcript level"/>
<dbReference type="EMBL" id="AK047126">
    <property type="protein sequence ID" value="BAC32966.1"/>
    <property type="molecule type" value="mRNA"/>
</dbReference>
<name>Q8C8H0_MOUSE</name>
<dbReference type="AlphaFoldDB" id="Q8C8H0"/>
<sequence length="183" mass="20794">MGLSRQSGYIRRTKPSSEGLSWQSPCLVFSIVSDIRDKHPAHSAHICEYKVFLKAMLPETSPSSEYFVLCQGSVLYGFNDPKAKRWLEYVTNDIMMHWQPSSQGISEVKKIHGAVRCQPGGIRSWDKLSYFSASASACDSWEIVTVRAEYIWPHDGIDEKVGSWAEAVFWGRRRRIVSVNLCC</sequence>
<reference evidence="2" key="8">
    <citation type="journal article" date="2005" name="Science">
        <title>Antisense Transcription in the Mammalian Transcriptome.</title>
        <authorList>
            <consortium name="RIKEN Genome Exploration Research Group and Genome Science Group (Genome Network Project Core Group) and the FANTOM Consortium"/>
        </authorList>
    </citation>
    <scope>NUCLEOTIDE SEQUENCE</scope>
    <source>
        <strain evidence="2">C57BL/6J</strain>
        <tissue evidence="2">Cerebellum</tissue>
    </source>
</reference>
<reference evidence="2" key="1">
    <citation type="journal article" date="1999" name="Methods Enzymol.">
        <title>High-efficiency full-length cDNA cloning.</title>
        <authorList>
            <person name="Carninci P."/>
            <person name="Hayashizaki Y."/>
        </authorList>
    </citation>
    <scope>NUCLEOTIDE SEQUENCE</scope>
    <source>
        <strain evidence="2">C57BL/6J</strain>
        <tissue evidence="2">Cerebellum</tissue>
    </source>
</reference>
<dbReference type="VEuPathDB" id="HostDB:ENSMUSG00000094350"/>
<reference evidence="2" key="4">
    <citation type="journal article" date="2001" name="Nature">
        <title>Functional annotation of a full-length mouse cDNA collection.</title>
        <authorList>
            <consortium name="The RIKEN Genome Exploration Research Group Phase II Team and the FANTOM Consortium"/>
        </authorList>
    </citation>
    <scope>NUCLEOTIDE SEQUENCE</scope>
    <source>
        <strain evidence="2">C57BL/6J</strain>
        <tissue evidence="2">Cerebellum</tissue>
    </source>
</reference>
<organism evidence="2">
    <name type="scientific">Mus musculus</name>
    <name type="common">Mouse</name>
    <dbReference type="NCBI Taxonomy" id="10090"/>
    <lineage>
        <taxon>Eukaryota</taxon>
        <taxon>Metazoa</taxon>
        <taxon>Chordata</taxon>
        <taxon>Craniata</taxon>
        <taxon>Vertebrata</taxon>
        <taxon>Euteleostomi</taxon>
        <taxon>Mammalia</taxon>
        <taxon>Eutheria</taxon>
        <taxon>Euarchontoglires</taxon>
        <taxon>Glires</taxon>
        <taxon>Rodentia</taxon>
        <taxon>Myomorpha</taxon>
        <taxon>Muroidea</taxon>
        <taxon>Muridae</taxon>
        <taxon>Murinae</taxon>
        <taxon>Mus</taxon>
        <taxon>Mus</taxon>
    </lineage>
</organism>
<feature type="region of interest" description="Disordered" evidence="1">
    <location>
        <begin position="1"/>
        <end position="20"/>
    </location>
</feature>
<evidence type="ECO:0000313" key="2">
    <source>
        <dbReference type="EMBL" id="BAC32966.1"/>
    </source>
</evidence>
<reference evidence="2" key="3">
    <citation type="journal article" date="2000" name="Genome Res.">
        <title>RIKEN integrated sequence analysis (RISA) system--384-format sequencing pipeline with 384 multicapillary sequencer.</title>
        <authorList>
            <person name="Shibata K."/>
            <person name="Itoh M."/>
            <person name="Aizawa K."/>
            <person name="Nagaoka S."/>
            <person name="Sasaki N."/>
            <person name="Carninci P."/>
            <person name="Konno H."/>
            <person name="Akiyama J."/>
            <person name="Nishi K."/>
            <person name="Kitsunai T."/>
            <person name="Tashiro H."/>
            <person name="Itoh M."/>
            <person name="Sumi N."/>
            <person name="Ishii Y."/>
            <person name="Nakamura S."/>
            <person name="Hazama M."/>
            <person name="Nishine T."/>
            <person name="Harada A."/>
            <person name="Yamamoto R."/>
            <person name="Matsumoto H."/>
            <person name="Sakaguchi S."/>
            <person name="Ikegami T."/>
            <person name="Kashiwagi K."/>
            <person name="Fujiwake S."/>
            <person name="Inoue K."/>
            <person name="Togawa Y."/>
            <person name="Izawa M."/>
            <person name="Ohara E."/>
            <person name="Watahiki M."/>
            <person name="Yoneda Y."/>
            <person name="Ishikawa T."/>
            <person name="Ozawa K."/>
            <person name="Tanaka T."/>
            <person name="Matsuura S."/>
            <person name="Kawai J."/>
            <person name="Okazaki Y."/>
            <person name="Muramatsu M."/>
            <person name="Inoue Y."/>
            <person name="Kira A."/>
            <person name="Hayashizaki Y."/>
        </authorList>
    </citation>
    <scope>NUCLEOTIDE SEQUENCE</scope>
    <source>
        <strain evidence="2">C57BL/6J</strain>
        <tissue evidence="2">Cerebellum</tissue>
    </source>
</reference>
<evidence type="ECO:0000256" key="1">
    <source>
        <dbReference type="SAM" id="MobiDB-lite"/>
    </source>
</evidence>
<dbReference type="HOGENOM" id="CLU_1474717_0_0_1"/>
<protein>
    <submittedName>
        <fullName evidence="2">Uncharacterized protein</fullName>
    </submittedName>
</protein>
<reference evidence="2" key="6">
    <citation type="journal article" date="2002" name="Nature">
        <title>Analysis of the mouse transcriptome based on functional annotation of 60,770 full-length cDNAs.</title>
        <authorList>
            <consortium name="The FANTOM Consortium and the RIKEN Genome Exploration Research Group Phase I and II Team"/>
        </authorList>
    </citation>
    <scope>NUCLEOTIDE SEQUENCE</scope>
    <source>
        <strain evidence="2">C57BL/6J</strain>
        <tissue evidence="2">Cerebellum</tissue>
    </source>
</reference>
<reference evidence="2" key="7">
    <citation type="journal article" date="2005" name="Science">
        <title>The Transcriptional Landscape of the Mammalian Genome.</title>
        <authorList>
            <consortium name="The FANTOM Consortium"/>
            <consortium name="Riken Genome Exploration Research Group and Genome Science Group (Genome Network Project Core Group)"/>
        </authorList>
    </citation>
    <scope>NUCLEOTIDE SEQUENCE</scope>
    <source>
        <strain evidence="2">C57BL/6J</strain>
        <tissue evidence="2">Cerebellum</tissue>
    </source>
</reference>
<accession>Q8C8H0</accession>
<reference evidence="2" key="2">
    <citation type="journal article" date="2000" name="Genome Res.">
        <title>Normalization and subtraction of cap-trapper-selected cDNAs to prepare full-length cDNA libraries for rapid discovery of new genes.</title>
        <authorList>
            <person name="Carninci P."/>
            <person name="Shibata Y."/>
            <person name="Hayatsu N."/>
            <person name="Sugahara Y."/>
            <person name="Shibata K."/>
            <person name="Itoh M."/>
            <person name="Konno H."/>
            <person name="Okazaki Y."/>
            <person name="Muramatsu M."/>
            <person name="Hayashizaki Y."/>
        </authorList>
    </citation>
    <scope>NUCLEOTIDE SEQUENCE</scope>
    <source>
        <strain evidence="2">C57BL/6J</strain>
        <tissue evidence="2">Cerebellum</tissue>
    </source>
</reference>
<reference evidence="2" key="5">
    <citation type="submission" date="2001-07" db="EMBL/GenBank/DDBJ databases">
        <authorList>
            <person name="Adachi J."/>
            <person name="Aizawa K."/>
            <person name="Akimura T."/>
            <person name="Arakawa T."/>
            <person name="Bono H."/>
            <person name="Carninci P."/>
            <person name="Fukuda S."/>
            <person name="Furuno M."/>
            <person name="Hanagaki T."/>
            <person name="Hara A."/>
            <person name="Hashizume W."/>
            <person name="Hayashida K."/>
            <person name="Hayatsu N."/>
            <person name="Hiramoto K."/>
            <person name="Hiraoka T."/>
            <person name="Hirozane T."/>
            <person name="Hori F."/>
            <person name="Imotani K."/>
            <person name="Ishii Y."/>
            <person name="Itoh M."/>
            <person name="Kagawa I."/>
            <person name="Kasukawa T."/>
            <person name="Katoh H."/>
            <person name="Kawai J."/>
            <person name="Kojima Y."/>
            <person name="Kondo S."/>
            <person name="Konno H."/>
            <person name="Kouda M."/>
            <person name="Koya S."/>
            <person name="Kurihara C."/>
            <person name="Matsuyama T."/>
            <person name="Miyazaki A."/>
            <person name="Murata M."/>
            <person name="Nakamura M."/>
            <person name="Nishi K."/>
            <person name="Nomura K."/>
            <person name="Numazaki R."/>
            <person name="Ohno M."/>
            <person name="Ohsato N."/>
            <person name="Okazaki Y."/>
            <person name="Saito R."/>
            <person name="Saitoh H."/>
            <person name="Sakai C."/>
            <person name="Sakai K."/>
            <person name="Sakazume N."/>
            <person name="Sano H."/>
            <person name="Sasaki D."/>
            <person name="Shibata K."/>
            <person name="Shinagawa A."/>
            <person name="Shiraki T."/>
            <person name="Sogabe Y."/>
            <person name="Tagami M."/>
            <person name="Tagawa A."/>
            <person name="Takahashi F."/>
            <person name="Takaku-Akahira S."/>
            <person name="Takeda Y."/>
            <person name="Tanaka T."/>
            <person name="Tomaru A."/>
            <person name="Toya T."/>
            <person name="Yasunishi A."/>
            <person name="Muramatsu M."/>
            <person name="Hayashizaki Y."/>
        </authorList>
    </citation>
    <scope>NUCLEOTIDE SEQUENCE</scope>
    <source>
        <strain evidence="2">C57BL/6J</strain>
        <tissue evidence="2">Cerebellum</tissue>
    </source>
</reference>